<evidence type="ECO:0000259" key="12">
    <source>
        <dbReference type="PROSITE" id="PS50089"/>
    </source>
</evidence>
<evidence type="ECO:0000256" key="7">
    <source>
        <dbReference type="ARBA" id="ARBA00022806"/>
    </source>
</evidence>
<dbReference type="InterPro" id="IPR038718">
    <property type="entry name" value="SNF2-like_sf"/>
</dbReference>
<feature type="compositionally biased region" description="Polar residues" evidence="11">
    <location>
        <begin position="264"/>
        <end position="274"/>
    </location>
</feature>
<keyword evidence="16" id="KW-1185">Reference proteome</keyword>
<feature type="domain" description="Helicase ATP-binding" evidence="13">
    <location>
        <begin position="566"/>
        <end position="744"/>
    </location>
</feature>
<dbReference type="InterPro" id="IPR014001">
    <property type="entry name" value="Helicase_ATP-bd"/>
</dbReference>
<dbReference type="HOGENOM" id="CLU_000315_2_1_1"/>
<dbReference type="GO" id="GO:0005524">
    <property type="term" value="F:ATP binding"/>
    <property type="evidence" value="ECO:0007669"/>
    <property type="project" value="UniProtKB-KW"/>
</dbReference>
<dbReference type="Proteomes" id="UP000028045">
    <property type="component" value="Unassembled WGS sequence"/>
</dbReference>
<feature type="compositionally biased region" description="Polar residues" evidence="11">
    <location>
        <begin position="425"/>
        <end position="436"/>
    </location>
</feature>
<feature type="compositionally biased region" description="Acidic residues" evidence="11">
    <location>
        <begin position="280"/>
        <end position="295"/>
    </location>
</feature>
<evidence type="ECO:0008006" key="17">
    <source>
        <dbReference type="Google" id="ProtNLM"/>
    </source>
</evidence>
<dbReference type="Gene3D" id="3.40.50.10810">
    <property type="entry name" value="Tandem AAA-ATPase domain"/>
    <property type="match status" value="1"/>
</dbReference>
<dbReference type="GO" id="GO:0016787">
    <property type="term" value="F:hydrolase activity"/>
    <property type="evidence" value="ECO:0007669"/>
    <property type="project" value="UniProtKB-KW"/>
</dbReference>
<evidence type="ECO:0000259" key="13">
    <source>
        <dbReference type="PROSITE" id="PS51192"/>
    </source>
</evidence>
<sequence length="1156" mass="129688">PWSWQSRRSLHFPSLCTVPTSTRHPHPCVTVSGADYFTPFTRQLNIALSPSIRSRIVGCLSRNPQPQRFVCCASHNQDASRSPFTSELFLYSRSWCVYYSTRGSYATFIPRSKLTPGIASNQPLPPVIRPRRGRSSTAQDPAPATEVTMDRAMAQPSAPEKRPRGRPSKASLLARANDPAASVLASSSSRRQSNTPALGTESVSSVPTPTGDSTDGEYSTPDTSVFATPVAQDLLPTEKSRGARSSIEIRLPMKHTPAGERVSRNSMYRMTSTRIKNEIGDSEEDDEFEDEDDDYAPTSRDDKDAQLARRMQLEEYSAAEPPPTSTASTRRRTRVSNMSTLPEPTTSVKSGKRARSTSSAPRSISKRGRIIPDSDDEMELESDSIVPKRVTVIGAQDLTSDEDVPLSRRRTGTRNAIPTTKPKNKASTSETSSTKGKLSAPSLRQNIVLDSEDEVLFESMDGITESDSALSSVLSGLSSADISDSDADRPAMASIGAQRRAYRAPANTRRVQKERNRLESNHPEIATMWVDLEKMPILKAGKASQPERISRQLKPFQLEGLAWLMAMEKTEWKGGLLGDEMGLGKTIQAVSLIMSDYPAKQPSLVLVPPVALMQWQSEIKAYTDGALKTFVYHGTNQKAKSMTIKELKAFDIIMMSYNSLESMYRKQEKGFTRKDGIHKEKSLIHAINFHRVILDEAHCIKTRTTMTAKACFALKTDYRWCLTGTPLQNRIGEFFSLIRFLNIRPFASYLCKQCPCSKLEWAMDEHNRCPECSHAGMQHVSVFNQELLNPIQRYGNLGPGREAFRKLRLMTDRIMLRRLKKDHTNAMELPVKEIYVDRQFFGEEENDFSNSIMTSGQRKFDTYVAQGVLLNNYANIFGLIMQMRQVADHPDLILKKNAEGGQNVLVCCICDEPAEDAVRSRCKHDFCRACVASYIRSADEPDCPRCHIPLSIDLEQPEIEQDEALVKKSSIINRIKMENWTSSSKIELLVHELHRLRSDNAMHKSIIFSQFTTMLQLIEWRLRRAGITTVMLDGSMTPAQRQASIEHFMNNVNVECFLVSLKAGGVALNLTEASRVFIVDPWWNPAAEWQSADRCHRIGQTRPCTITRLCIEDSVESRMVLIQEKKTSMINSTVNSDDKAMESLTPQDLQFLFRGS</sequence>
<feature type="region of interest" description="Disordered" evidence="11">
    <location>
        <begin position="115"/>
        <end position="382"/>
    </location>
</feature>
<feature type="non-terminal residue" evidence="15">
    <location>
        <position position="1"/>
    </location>
</feature>
<dbReference type="PROSITE" id="PS51194">
    <property type="entry name" value="HELICASE_CTER"/>
    <property type="match status" value="1"/>
</dbReference>
<accession>A0A084ARA2</accession>
<dbReference type="GO" id="GO:0005634">
    <property type="term" value="C:nucleus"/>
    <property type="evidence" value="ECO:0007669"/>
    <property type="project" value="UniProtKB-SubCell"/>
</dbReference>
<dbReference type="CDD" id="cd16567">
    <property type="entry name" value="RING-HC_RAD16-like"/>
    <property type="match status" value="1"/>
</dbReference>
<evidence type="ECO:0000256" key="10">
    <source>
        <dbReference type="PROSITE-ProRule" id="PRU00175"/>
    </source>
</evidence>
<feature type="region of interest" description="Disordered" evidence="11">
    <location>
        <begin position="400"/>
        <end position="443"/>
    </location>
</feature>
<dbReference type="InterPro" id="IPR001841">
    <property type="entry name" value="Znf_RING"/>
</dbReference>
<feature type="compositionally biased region" description="Basic and acidic residues" evidence="11">
    <location>
        <begin position="299"/>
        <end position="313"/>
    </location>
</feature>
<dbReference type="PANTHER" id="PTHR45626">
    <property type="entry name" value="TRANSCRIPTION TERMINATION FACTOR 2-RELATED"/>
    <property type="match status" value="1"/>
</dbReference>
<dbReference type="InterPro" id="IPR000330">
    <property type="entry name" value="SNF2_N"/>
</dbReference>
<dbReference type="InterPro" id="IPR013083">
    <property type="entry name" value="Znf_RING/FYVE/PHD"/>
</dbReference>
<gene>
    <name evidence="15" type="ORF">S7711_04969</name>
</gene>
<keyword evidence="3" id="KW-0479">Metal-binding</keyword>
<keyword evidence="5 10" id="KW-0863">Zinc-finger</keyword>
<dbReference type="SMART" id="SM00487">
    <property type="entry name" value="DEXDc"/>
    <property type="match status" value="1"/>
</dbReference>
<keyword evidence="9" id="KW-0067">ATP-binding</keyword>
<dbReference type="CDD" id="cd18793">
    <property type="entry name" value="SF2_C_SNF"/>
    <property type="match status" value="1"/>
</dbReference>
<dbReference type="OrthoDB" id="448448at2759"/>
<dbReference type="SMART" id="SM00490">
    <property type="entry name" value="HELICc"/>
    <property type="match status" value="1"/>
</dbReference>
<dbReference type="CDD" id="cd18008">
    <property type="entry name" value="DEXDc_SHPRH-like"/>
    <property type="match status" value="1"/>
</dbReference>
<dbReference type="Pfam" id="PF00271">
    <property type="entry name" value="Helicase_C"/>
    <property type="match status" value="1"/>
</dbReference>
<organism evidence="15 16">
    <name type="scientific">Stachybotrys chartarum (strain CBS 109288 / IBT 7711)</name>
    <name type="common">Toxic black mold</name>
    <name type="synonym">Stilbospora chartarum</name>
    <dbReference type="NCBI Taxonomy" id="1280523"/>
    <lineage>
        <taxon>Eukaryota</taxon>
        <taxon>Fungi</taxon>
        <taxon>Dikarya</taxon>
        <taxon>Ascomycota</taxon>
        <taxon>Pezizomycotina</taxon>
        <taxon>Sordariomycetes</taxon>
        <taxon>Hypocreomycetidae</taxon>
        <taxon>Hypocreales</taxon>
        <taxon>Stachybotryaceae</taxon>
        <taxon>Stachybotrys</taxon>
    </lineage>
</organism>
<evidence type="ECO:0000256" key="9">
    <source>
        <dbReference type="ARBA" id="ARBA00022840"/>
    </source>
</evidence>
<dbReference type="GO" id="GO:0008094">
    <property type="term" value="F:ATP-dependent activity, acting on DNA"/>
    <property type="evidence" value="ECO:0007669"/>
    <property type="project" value="TreeGrafter"/>
</dbReference>
<keyword evidence="4" id="KW-0547">Nucleotide-binding</keyword>
<dbReference type="InterPro" id="IPR050628">
    <property type="entry name" value="SNF2_RAD54_helicase_TF"/>
</dbReference>
<dbReference type="GO" id="GO:0004386">
    <property type="term" value="F:helicase activity"/>
    <property type="evidence" value="ECO:0007669"/>
    <property type="project" value="UniProtKB-KW"/>
</dbReference>
<comment type="similarity">
    <text evidence="2">Belongs to the SNF2/RAD54 helicase family.</text>
</comment>
<dbReference type="Pfam" id="PF00176">
    <property type="entry name" value="SNF2-rel_dom"/>
    <property type="match status" value="1"/>
</dbReference>
<evidence type="ECO:0000313" key="16">
    <source>
        <dbReference type="Proteomes" id="UP000028045"/>
    </source>
</evidence>
<evidence type="ECO:0000256" key="11">
    <source>
        <dbReference type="SAM" id="MobiDB-lite"/>
    </source>
</evidence>
<feature type="compositionally biased region" description="Polar residues" evidence="11">
    <location>
        <begin position="190"/>
        <end position="226"/>
    </location>
</feature>
<dbReference type="InterPro" id="IPR018957">
    <property type="entry name" value="Znf_C3HC4_RING-type"/>
</dbReference>
<evidence type="ECO:0000256" key="3">
    <source>
        <dbReference type="ARBA" id="ARBA00022723"/>
    </source>
</evidence>
<proteinExistence type="inferred from homology"/>
<feature type="compositionally biased region" description="Acidic residues" evidence="11">
    <location>
        <begin position="373"/>
        <end position="382"/>
    </location>
</feature>
<dbReference type="SUPFAM" id="SSF57850">
    <property type="entry name" value="RING/U-box"/>
    <property type="match status" value="1"/>
</dbReference>
<dbReference type="PANTHER" id="PTHR45626:SF12">
    <property type="entry name" value="DNA REPAIR PROTEIN RAD16"/>
    <property type="match status" value="1"/>
</dbReference>
<keyword evidence="6" id="KW-0378">Hydrolase</keyword>
<dbReference type="PROSITE" id="PS50089">
    <property type="entry name" value="ZF_RING_2"/>
    <property type="match status" value="1"/>
</dbReference>
<evidence type="ECO:0000256" key="4">
    <source>
        <dbReference type="ARBA" id="ARBA00022741"/>
    </source>
</evidence>
<dbReference type="SUPFAM" id="SSF52540">
    <property type="entry name" value="P-loop containing nucleoside triphosphate hydrolases"/>
    <property type="match status" value="2"/>
</dbReference>
<keyword evidence="7" id="KW-0347">Helicase</keyword>
<dbReference type="PROSITE" id="PS00518">
    <property type="entry name" value="ZF_RING_1"/>
    <property type="match status" value="1"/>
</dbReference>
<feature type="domain" description="RING-type" evidence="12">
    <location>
        <begin position="907"/>
        <end position="947"/>
    </location>
</feature>
<keyword evidence="8" id="KW-0862">Zinc</keyword>
<protein>
    <recommendedName>
        <fullName evidence="17">DNA repair protein RAD16</fullName>
    </recommendedName>
</protein>
<dbReference type="Gene3D" id="3.30.40.10">
    <property type="entry name" value="Zinc/RING finger domain, C3HC4 (zinc finger)"/>
    <property type="match status" value="1"/>
</dbReference>
<dbReference type="AlphaFoldDB" id="A0A084ARA2"/>
<feature type="domain" description="Helicase C-terminal" evidence="14">
    <location>
        <begin position="988"/>
        <end position="1145"/>
    </location>
</feature>
<dbReference type="PROSITE" id="PS51192">
    <property type="entry name" value="HELICASE_ATP_BIND_1"/>
    <property type="match status" value="1"/>
</dbReference>
<dbReference type="PROSITE" id="PS00690">
    <property type="entry name" value="DEAH_ATP_HELICASE"/>
    <property type="match status" value="1"/>
</dbReference>
<name>A0A084ARA2_STACB</name>
<dbReference type="InterPro" id="IPR049730">
    <property type="entry name" value="SNF2/RAD54-like_C"/>
</dbReference>
<feature type="compositionally biased region" description="Polar residues" evidence="11">
    <location>
        <begin position="335"/>
        <end position="349"/>
    </location>
</feature>
<feature type="compositionally biased region" description="Low complexity" evidence="11">
    <location>
        <begin position="180"/>
        <end position="189"/>
    </location>
</feature>
<dbReference type="SMART" id="SM00184">
    <property type="entry name" value="RING"/>
    <property type="match status" value="1"/>
</dbReference>
<dbReference type="GO" id="GO:0006289">
    <property type="term" value="P:nucleotide-excision repair"/>
    <property type="evidence" value="ECO:0007669"/>
    <property type="project" value="TreeGrafter"/>
</dbReference>
<dbReference type="EMBL" id="KL648600">
    <property type="protein sequence ID" value="KEY67831.1"/>
    <property type="molecule type" value="Genomic_DNA"/>
</dbReference>
<evidence type="ECO:0000256" key="1">
    <source>
        <dbReference type="ARBA" id="ARBA00004123"/>
    </source>
</evidence>
<dbReference type="InterPro" id="IPR001650">
    <property type="entry name" value="Helicase_C-like"/>
</dbReference>
<dbReference type="InterPro" id="IPR027417">
    <property type="entry name" value="P-loop_NTPase"/>
</dbReference>
<dbReference type="GO" id="GO:0008270">
    <property type="term" value="F:zinc ion binding"/>
    <property type="evidence" value="ECO:0007669"/>
    <property type="project" value="UniProtKB-KW"/>
</dbReference>
<evidence type="ECO:0000259" key="14">
    <source>
        <dbReference type="PROSITE" id="PS51194"/>
    </source>
</evidence>
<reference evidence="15 16" key="1">
    <citation type="journal article" date="2014" name="BMC Genomics">
        <title>Comparative genome sequencing reveals chemotype-specific gene clusters in the toxigenic black mold Stachybotrys.</title>
        <authorList>
            <person name="Semeiks J."/>
            <person name="Borek D."/>
            <person name="Otwinowski Z."/>
            <person name="Grishin N.V."/>
        </authorList>
    </citation>
    <scope>NUCLEOTIDE SEQUENCE [LARGE SCALE GENOMIC DNA]</scope>
    <source>
        <strain evidence="16">CBS 109288 / IBT 7711</strain>
    </source>
</reference>
<evidence type="ECO:0000256" key="5">
    <source>
        <dbReference type="ARBA" id="ARBA00022771"/>
    </source>
</evidence>
<evidence type="ECO:0000256" key="8">
    <source>
        <dbReference type="ARBA" id="ARBA00022833"/>
    </source>
</evidence>
<comment type="subcellular location">
    <subcellularLocation>
        <location evidence="1">Nucleus</location>
    </subcellularLocation>
</comment>
<evidence type="ECO:0000313" key="15">
    <source>
        <dbReference type="EMBL" id="KEY67831.1"/>
    </source>
</evidence>
<dbReference type="Gene3D" id="3.40.50.300">
    <property type="entry name" value="P-loop containing nucleotide triphosphate hydrolases"/>
    <property type="match status" value="1"/>
</dbReference>
<evidence type="ECO:0000256" key="2">
    <source>
        <dbReference type="ARBA" id="ARBA00007025"/>
    </source>
</evidence>
<dbReference type="InterPro" id="IPR002464">
    <property type="entry name" value="DNA/RNA_helicase_DEAH_CS"/>
</dbReference>
<evidence type="ECO:0000256" key="6">
    <source>
        <dbReference type="ARBA" id="ARBA00022801"/>
    </source>
</evidence>
<dbReference type="InterPro" id="IPR017907">
    <property type="entry name" value="Znf_RING_CS"/>
</dbReference>
<dbReference type="Pfam" id="PF00097">
    <property type="entry name" value="zf-C3HC4"/>
    <property type="match status" value="1"/>
</dbReference>